<dbReference type="InterPro" id="IPR024706">
    <property type="entry name" value="Peroxiredoxin_AhpC-typ"/>
</dbReference>
<dbReference type="PIRSF" id="PIRSF000239">
    <property type="entry name" value="AHPC"/>
    <property type="match status" value="1"/>
</dbReference>
<name>A0A345EEF1_9EURY</name>
<reference evidence="5 6" key="1">
    <citation type="submission" date="2018-07" db="EMBL/GenBank/DDBJ databases">
        <title>Genome sequences of Haloplanus sp. CBA1112.</title>
        <authorList>
            <person name="Kim Y.B."/>
            <person name="Roh S.W."/>
        </authorList>
    </citation>
    <scope>NUCLEOTIDE SEQUENCE [LARGE SCALE GENOMIC DNA]</scope>
    <source>
        <strain evidence="5 6">CBA1112</strain>
    </source>
</reference>
<dbReference type="InterPro" id="IPR036249">
    <property type="entry name" value="Thioredoxin-like_sf"/>
</dbReference>
<keyword evidence="1" id="KW-0560">Oxidoreductase</keyword>
<dbReference type="PROSITE" id="PS51352">
    <property type="entry name" value="THIOREDOXIN_2"/>
    <property type="match status" value="1"/>
</dbReference>
<feature type="active site" description="Cysteine sulfenic acid (-SOH) intermediate; for peroxidase activity" evidence="3">
    <location>
        <position position="52"/>
    </location>
</feature>
<dbReference type="KEGG" id="haq:DU484_12360"/>
<dbReference type="Pfam" id="PF00578">
    <property type="entry name" value="AhpC-TSA"/>
    <property type="match status" value="1"/>
</dbReference>
<dbReference type="InterPro" id="IPR013766">
    <property type="entry name" value="Thioredoxin_domain"/>
</dbReference>
<evidence type="ECO:0000259" key="4">
    <source>
        <dbReference type="PROSITE" id="PS51352"/>
    </source>
</evidence>
<dbReference type="SUPFAM" id="SSF52833">
    <property type="entry name" value="Thioredoxin-like"/>
    <property type="match status" value="1"/>
</dbReference>
<feature type="domain" description="Thioredoxin" evidence="4">
    <location>
        <begin position="2"/>
        <end position="163"/>
    </location>
</feature>
<dbReference type="PANTHER" id="PTHR43110">
    <property type="entry name" value="THIOL PEROXIDASE"/>
    <property type="match status" value="1"/>
</dbReference>
<dbReference type="Proteomes" id="UP000252985">
    <property type="component" value="Chromosome"/>
</dbReference>
<dbReference type="InterPro" id="IPR000866">
    <property type="entry name" value="AhpC/TSA"/>
</dbReference>
<dbReference type="InterPro" id="IPR050455">
    <property type="entry name" value="Tpx_Peroxidase_subfamily"/>
</dbReference>
<dbReference type="GeneID" id="37287784"/>
<accession>A0A345EEF1</accession>
<protein>
    <submittedName>
        <fullName evidence="5">Alkyl hydroperoxide reductase</fullName>
    </submittedName>
</protein>
<gene>
    <name evidence="5" type="ORF">DU484_12360</name>
</gene>
<keyword evidence="2" id="KW-0676">Redox-active center</keyword>
<dbReference type="GO" id="GO:0016209">
    <property type="term" value="F:antioxidant activity"/>
    <property type="evidence" value="ECO:0007669"/>
    <property type="project" value="InterPro"/>
</dbReference>
<dbReference type="RefSeq" id="WP_114606066.1">
    <property type="nucleotide sequence ID" value="NZ_CP031148.1"/>
</dbReference>
<dbReference type="Gene3D" id="3.40.30.10">
    <property type="entry name" value="Glutaredoxin"/>
    <property type="match status" value="1"/>
</dbReference>
<sequence>MLPEGTAAPAFTLPGTAMDRDATEMSEYSLTDALERGPVIINFYLFDFHPECTEHMCSLHDLLWFDLDDRVTVYGISTDRSFSHRAFAETEELAFALLSDSDGSVAESYDVFYEEFNGHKRIAKRSVFVVDTDGTIRYAWSTDDPTVQPDLSAVKDALEGLQTVRADD</sequence>
<evidence type="ECO:0000313" key="6">
    <source>
        <dbReference type="Proteomes" id="UP000252985"/>
    </source>
</evidence>
<organism evidence="5 6">
    <name type="scientific">Haloplanus rubicundus</name>
    <dbReference type="NCBI Taxonomy" id="1547898"/>
    <lineage>
        <taxon>Archaea</taxon>
        <taxon>Methanobacteriati</taxon>
        <taxon>Methanobacteriota</taxon>
        <taxon>Stenosarchaea group</taxon>
        <taxon>Halobacteria</taxon>
        <taxon>Halobacteriales</taxon>
        <taxon>Haloferacaceae</taxon>
        <taxon>Haloplanus</taxon>
    </lineage>
</organism>
<dbReference type="PANTHER" id="PTHR43110:SF1">
    <property type="entry name" value="THIOL PEROXIDASE"/>
    <property type="match status" value="1"/>
</dbReference>
<dbReference type="GO" id="GO:0016491">
    <property type="term" value="F:oxidoreductase activity"/>
    <property type="evidence" value="ECO:0007669"/>
    <property type="project" value="UniProtKB-KW"/>
</dbReference>
<evidence type="ECO:0000256" key="2">
    <source>
        <dbReference type="ARBA" id="ARBA00023284"/>
    </source>
</evidence>
<evidence type="ECO:0000256" key="1">
    <source>
        <dbReference type="ARBA" id="ARBA00023002"/>
    </source>
</evidence>
<evidence type="ECO:0000256" key="3">
    <source>
        <dbReference type="PIRSR" id="PIRSR000239-1"/>
    </source>
</evidence>
<evidence type="ECO:0000313" key="5">
    <source>
        <dbReference type="EMBL" id="AXG10573.1"/>
    </source>
</evidence>
<proteinExistence type="predicted"/>
<dbReference type="EMBL" id="CP031148">
    <property type="protein sequence ID" value="AXG10573.1"/>
    <property type="molecule type" value="Genomic_DNA"/>
</dbReference>
<dbReference type="AlphaFoldDB" id="A0A345EEF1"/>